<protein>
    <submittedName>
        <fullName evidence="5">Importin-9</fullName>
    </submittedName>
</protein>
<evidence type="ECO:0000313" key="6">
    <source>
        <dbReference type="Proteomes" id="UP000288805"/>
    </source>
</evidence>
<sequence>MADQDQQWLLNCLTATLDTSQEVRSFAEASLNQASLQPAAVLLKQFVKKHWQEGEENFEHPVVSSDEKEIIRRLLLLSLDDSNRKICTAISMAVSSIAHYDWPEDWPDLLPFLLKLINDQTNINGVHGALRCLALLSGDLDDTVVPKLVPVLFPCLHTIVSSPQTETSNLMMPMLKPWMDQFSTILEHPVQSEDPDDWSIRMEVLKCLNQFVQNFPSLTETEFKVVVGPLWQTFVSSLRVYELSSVEVQMILMREDMTLMVQRKALNPL</sequence>
<dbReference type="Proteomes" id="UP000288805">
    <property type="component" value="Unassembled WGS sequence"/>
</dbReference>
<dbReference type="Gene3D" id="1.25.10.10">
    <property type="entry name" value="Leucine-rich Repeat Variant"/>
    <property type="match status" value="1"/>
</dbReference>
<dbReference type="InterPro" id="IPR013598">
    <property type="entry name" value="Exportin-1/Importin-b-like"/>
</dbReference>
<dbReference type="GO" id="GO:0006886">
    <property type="term" value="P:intracellular protein transport"/>
    <property type="evidence" value="ECO:0007669"/>
    <property type="project" value="InterPro"/>
</dbReference>
<dbReference type="Pfam" id="PF03810">
    <property type="entry name" value="IBN_N"/>
    <property type="match status" value="1"/>
</dbReference>
<dbReference type="PROSITE" id="PS50166">
    <property type="entry name" value="IMPORTIN_B_NT"/>
    <property type="match status" value="1"/>
</dbReference>
<keyword evidence="3" id="KW-0539">Nucleus</keyword>
<proteinExistence type="predicted"/>
<evidence type="ECO:0000313" key="5">
    <source>
        <dbReference type="EMBL" id="RVW45494.1"/>
    </source>
</evidence>
<gene>
    <name evidence="5" type="primary">Ipo9_1</name>
    <name evidence="5" type="ORF">CK203_079775</name>
</gene>
<reference evidence="5 6" key="1">
    <citation type="journal article" date="2018" name="PLoS Genet.">
        <title>Population sequencing reveals clonal diversity and ancestral inbreeding in the grapevine cultivar Chardonnay.</title>
        <authorList>
            <person name="Roach M.J."/>
            <person name="Johnson D.L."/>
            <person name="Bohlmann J."/>
            <person name="van Vuuren H.J."/>
            <person name="Jones S.J."/>
            <person name="Pretorius I.S."/>
            <person name="Schmidt S.A."/>
            <person name="Borneman A.R."/>
        </authorList>
    </citation>
    <scope>NUCLEOTIDE SEQUENCE [LARGE SCALE GENOMIC DNA]</scope>
    <source>
        <strain evidence="6">cv. Chardonnay</strain>
        <tissue evidence="5">Leaf</tissue>
    </source>
</reference>
<dbReference type="AlphaFoldDB" id="A0A438ECT0"/>
<comment type="subcellular location">
    <subcellularLocation>
        <location evidence="1">Nucleus</location>
    </subcellularLocation>
</comment>
<evidence type="ECO:0000256" key="3">
    <source>
        <dbReference type="ARBA" id="ARBA00023242"/>
    </source>
</evidence>
<comment type="caution">
    <text evidence="5">The sequence shown here is derived from an EMBL/GenBank/DDBJ whole genome shotgun (WGS) entry which is preliminary data.</text>
</comment>
<dbReference type="PANTHER" id="PTHR10997:SF9">
    <property type="entry name" value="IMPORTIN-9"/>
    <property type="match status" value="1"/>
</dbReference>
<dbReference type="InterPro" id="IPR016024">
    <property type="entry name" value="ARM-type_fold"/>
</dbReference>
<dbReference type="PANTHER" id="PTHR10997">
    <property type="entry name" value="IMPORTIN-7, 8, 11"/>
    <property type="match status" value="1"/>
</dbReference>
<organism evidence="5 6">
    <name type="scientific">Vitis vinifera</name>
    <name type="common">Grape</name>
    <dbReference type="NCBI Taxonomy" id="29760"/>
    <lineage>
        <taxon>Eukaryota</taxon>
        <taxon>Viridiplantae</taxon>
        <taxon>Streptophyta</taxon>
        <taxon>Embryophyta</taxon>
        <taxon>Tracheophyta</taxon>
        <taxon>Spermatophyta</taxon>
        <taxon>Magnoliopsida</taxon>
        <taxon>eudicotyledons</taxon>
        <taxon>Gunneridae</taxon>
        <taxon>Pentapetalae</taxon>
        <taxon>rosids</taxon>
        <taxon>Vitales</taxon>
        <taxon>Vitaceae</taxon>
        <taxon>Viteae</taxon>
        <taxon>Vitis</taxon>
    </lineage>
</organism>
<dbReference type="SUPFAM" id="SSF48371">
    <property type="entry name" value="ARM repeat"/>
    <property type="match status" value="1"/>
</dbReference>
<evidence type="ECO:0000256" key="2">
    <source>
        <dbReference type="ARBA" id="ARBA00022448"/>
    </source>
</evidence>
<evidence type="ECO:0000259" key="4">
    <source>
        <dbReference type="PROSITE" id="PS50166"/>
    </source>
</evidence>
<dbReference type="InterPro" id="IPR001494">
    <property type="entry name" value="Importin-beta_N"/>
</dbReference>
<dbReference type="GO" id="GO:0031267">
    <property type="term" value="F:small GTPase binding"/>
    <property type="evidence" value="ECO:0007669"/>
    <property type="project" value="InterPro"/>
</dbReference>
<dbReference type="Pfam" id="PF08389">
    <property type="entry name" value="Xpo1"/>
    <property type="match status" value="1"/>
</dbReference>
<dbReference type="EMBL" id="QGNW01001326">
    <property type="protein sequence ID" value="RVW45494.1"/>
    <property type="molecule type" value="Genomic_DNA"/>
</dbReference>
<feature type="domain" description="Importin N-terminal" evidence="4">
    <location>
        <begin position="39"/>
        <end position="81"/>
    </location>
</feature>
<name>A0A438ECT0_VITVI</name>
<evidence type="ECO:0000256" key="1">
    <source>
        <dbReference type="ARBA" id="ARBA00004123"/>
    </source>
</evidence>
<dbReference type="GO" id="GO:0005634">
    <property type="term" value="C:nucleus"/>
    <property type="evidence" value="ECO:0007669"/>
    <property type="project" value="UniProtKB-SubCell"/>
</dbReference>
<accession>A0A438ECT0</accession>
<dbReference type="InterPro" id="IPR011989">
    <property type="entry name" value="ARM-like"/>
</dbReference>
<keyword evidence="2" id="KW-0813">Transport</keyword>